<dbReference type="GO" id="GO:0005737">
    <property type="term" value="C:cytoplasm"/>
    <property type="evidence" value="ECO:0007669"/>
    <property type="project" value="UniProtKB-ARBA"/>
</dbReference>
<evidence type="ECO:0000256" key="4">
    <source>
        <dbReference type="HAMAP-Rule" id="MF_01363"/>
    </source>
</evidence>
<keyword evidence="4 5" id="KW-0694">RNA-binding</keyword>
<gene>
    <name evidence="4 6" type="primary">rplU</name>
    <name evidence="6" type="ORF">BWY41_01175</name>
</gene>
<keyword evidence="4 5" id="KW-0699">rRNA-binding</keyword>
<keyword evidence="2 4" id="KW-0689">Ribosomal protein</keyword>
<dbReference type="InterPro" id="IPR028909">
    <property type="entry name" value="bL21-like"/>
</dbReference>
<comment type="caution">
    <text evidence="6">The sequence shown here is derived from an EMBL/GenBank/DDBJ whole genome shotgun (WGS) entry which is preliminary data.</text>
</comment>
<evidence type="ECO:0000256" key="2">
    <source>
        <dbReference type="ARBA" id="ARBA00022980"/>
    </source>
</evidence>
<dbReference type="PANTHER" id="PTHR21349:SF0">
    <property type="entry name" value="LARGE RIBOSOMAL SUBUNIT PROTEIN BL21M"/>
    <property type="match status" value="1"/>
</dbReference>
<dbReference type="Proteomes" id="UP000485569">
    <property type="component" value="Unassembled WGS sequence"/>
</dbReference>
<comment type="function">
    <text evidence="4 5">This protein binds to 23S rRNA in the presence of protein L20.</text>
</comment>
<sequence length="103" mass="11795">MFALIEASGKQYPVQEGSVIQLDSYQGNLKDEVVFERVLFIRNQDQVVVGRPYVEGAKVKGIVLRNGKSKKVVVFKYKPKVKYRRLTGHRQPMTLIKIQSIES</sequence>
<dbReference type="GO" id="GO:0019843">
    <property type="term" value="F:rRNA binding"/>
    <property type="evidence" value="ECO:0007669"/>
    <property type="project" value="UniProtKB-UniRule"/>
</dbReference>
<accession>A0A1V5SU52</accession>
<comment type="subunit">
    <text evidence="4">Part of the 50S ribosomal subunit. Contacts protein L20.</text>
</comment>
<dbReference type="SUPFAM" id="SSF141091">
    <property type="entry name" value="L21p-like"/>
    <property type="match status" value="1"/>
</dbReference>
<evidence type="ECO:0000256" key="3">
    <source>
        <dbReference type="ARBA" id="ARBA00023274"/>
    </source>
</evidence>
<dbReference type="EMBL" id="MWBQ01000084">
    <property type="protein sequence ID" value="OQA57998.1"/>
    <property type="molecule type" value="Genomic_DNA"/>
</dbReference>
<reference evidence="6" key="1">
    <citation type="submission" date="2017-02" db="EMBL/GenBank/DDBJ databases">
        <title>Delving into the versatile metabolic prowess of the omnipresent phylum Bacteroidetes.</title>
        <authorList>
            <person name="Nobu M.K."/>
            <person name="Mei R."/>
            <person name="Narihiro T."/>
            <person name="Kuroda K."/>
            <person name="Liu W.-T."/>
        </authorList>
    </citation>
    <scope>NUCLEOTIDE SEQUENCE</scope>
    <source>
        <strain evidence="6">ADurb.Bin276</strain>
    </source>
</reference>
<dbReference type="NCBIfam" id="TIGR00061">
    <property type="entry name" value="L21"/>
    <property type="match status" value="1"/>
</dbReference>
<proteinExistence type="inferred from homology"/>
<dbReference type="GO" id="GO:1990904">
    <property type="term" value="C:ribonucleoprotein complex"/>
    <property type="evidence" value="ECO:0007669"/>
    <property type="project" value="UniProtKB-KW"/>
</dbReference>
<dbReference type="InterPro" id="IPR001787">
    <property type="entry name" value="Ribosomal_bL21"/>
</dbReference>
<protein>
    <recommendedName>
        <fullName evidence="4">Large ribosomal subunit protein bL21</fullName>
    </recommendedName>
</protein>
<dbReference type="Pfam" id="PF00829">
    <property type="entry name" value="Ribosomal_L21p"/>
    <property type="match status" value="1"/>
</dbReference>
<dbReference type="GO" id="GO:0006412">
    <property type="term" value="P:translation"/>
    <property type="evidence" value="ECO:0007669"/>
    <property type="project" value="UniProtKB-UniRule"/>
</dbReference>
<evidence type="ECO:0000256" key="5">
    <source>
        <dbReference type="RuleBase" id="RU000562"/>
    </source>
</evidence>
<name>A0A1V5SU52_9BACT</name>
<dbReference type="GO" id="GO:0005840">
    <property type="term" value="C:ribosome"/>
    <property type="evidence" value="ECO:0007669"/>
    <property type="project" value="UniProtKB-KW"/>
</dbReference>
<dbReference type="AlphaFoldDB" id="A0A1V5SU52"/>
<dbReference type="HAMAP" id="MF_01363">
    <property type="entry name" value="Ribosomal_bL21"/>
    <property type="match status" value="1"/>
</dbReference>
<keyword evidence="3 4" id="KW-0687">Ribonucleoprotein</keyword>
<dbReference type="GO" id="GO:0003735">
    <property type="term" value="F:structural constituent of ribosome"/>
    <property type="evidence" value="ECO:0007669"/>
    <property type="project" value="InterPro"/>
</dbReference>
<comment type="similarity">
    <text evidence="1 4 5">Belongs to the bacterial ribosomal protein bL21 family.</text>
</comment>
<organism evidence="6">
    <name type="scientific">Candidatus Atribacter allofermentans</name>
    <dbReference type="NCBI Taxonomy" id="1852833"/>
    <lineage>
        <taxon>Bacteria</taxon>
        <taxon>Pseudomonadati</taxon>
        <taxon>Atribacterota</taxon>
        <taxon>Atribacteria</taxon>
        <taxon>Atribacterales</taxon>
        <taxon>Atribacteraceae</taxon>
        <taxon>Atribacter</taxon>
    </lineage>
</organism>
<dbReference type="InterPro" id="IPR036164">
    <property type="entry name" value="bL21-like_sf"/>
</dbReference>
<evidence type="ECO:0000256" key="1">
    <source>
        <dbReference type="ARBA" id="ARBA00008563"/>
    </source>
</evidence>
<dbReference type="PANTHER" id="PTHR21349">
    <property type="entry name" value="50S RIBOSOMAL PROTEIN L21"/>
    <property type="match status" value="1"/>
</dbReference>
<evidence type="ECO:0000313" key="6">
    <source>
        <dbReference type="EMBL" id="OQA57998.1"/>
    </source>
</evidence>